<keyword evidence="2" id="KW-0963">Cytoplasm</keyword>
<dbReference type="OrthoDB" id="547311at2759"/>
<evidence type="ECO:0008006" key="9">
    <source>
        <dbReference type="Google" id="ProtNLM"/>
    </source>
</evidence>
<dbReference type="Gramene" id="PNW74344">
    <property type="protein sequence ID" value="PNW74344"/>
    <property type="gene ID" value="CHLRE_13g604850v5"/>
</dbReference>
<dbReference type="InParanoid" id="A0A2K3D1C9"/>
<dbReference type="RefSeq" id="XP_042917824.1">
    <property type="nucleotide sequence ID" value="XM_043069849.1"/>
</dbReference>
<dbReference type="KEGG" id="cre:CHLRE_13g604850v5"/>
<gene>
    <name evidence="7" type="ORF">CHLRE_13g604850v5</name>
</gene>
<keyword evidence="3" id="KW-0227">DNA damage</keyword>
<dbReference type="STRING" id="3055.A0A2K3D1C9"/>
<organism evidence="7 8">
    <name type="scientific">Chlamydomonas reinhardtii</name>
    <name type="common">Chlamydomonas smithii</name>
    <dbReference type="NCBI Taxonomy" id="3055"/>
    <lineage>
        <taxon>Eukaryota</taxon>
        <taxon>Viridiplantae</taxon>
        <taxon>Chlorophyta</taxon>
        <taxon>core chlorophytes</taxon>
        <taxon>Chlorophyceae</taxon>
        <taxon>CS clade</taxon>
        <taxon>Chlamydomonadales</taxon>
        <taxon>Chlamydomonadaceae</taxon>
        <taxon>Chlamydomonas</taxon>
    </lineage>
</organism>
<evidence type="ECO:0000256" key="5">
    <source>
        <dbReference type="ARBA" id="ARBA00023242"/>
    </source>
</evidence>
<dbReference type="GO" id="GO:0006281">
    <property type="term" value="P:DNA repair"/>
    <property type="evidence" value="ECO:0007669"/>
    <property type="project" value="UniProtKB-KW"/>
</dbReference>
<proteinExistence type="predicted"/>
<dbReference type="PANTHER" id="PTHR15660:SF1">
    <property type="entry name" value="BRISC AND BRCA1-A COMPLEX MEMBER 1"/>
    <property type="match status" value="1"/>
</dbReference>
<dbReference type="ExpressionAtlas" id="A0A2K3D1C9">
    <property type="expression patterns" value="baseline and differential"/>
</dbReference>
<keyword evidence="5" id="KW-0539">Nucleus</keyword>
<comment type="subcellular location">
    <subcellularLocation>
        <location evidence="1">Nucleus</location>
    </subcellularLocation>
</comment>
<feature type="region of interest" description="Disordered" evidence="6">
    <location>
        <begin position="290"/>
        <end position="329"/>
    </location>
</feature>
<keyword evidence="4" id="KW-0234">DNA repair</keyword>
<sequence length="457" mass="46041">MTVSAPPYYPETVVFVLDCAVDVGIEYSKSVQRLELIKGCIAMFAQAKSRVNPHHKYGLAVIRDCVQWEGPGLSSSPEGLAAALRPVMPSAAPATAAAAAAAAGAHRPLDLGSLVSLVTPLAVAEEADGAKVRVILVYCRSSCLPVWTSCRGPADPGLALDVLFVHDKAAAAAAAAAAGPGGCPSPQDVYTWLEDAADELSGRCGHAAYIFEAGGHLVKKVANLMVNLVAHPAQRPPQRELRPGPLDLAAFPPQPTAATDTAAAAAAAAAQPPQPTAAAAVALQPPVPGGAAGAGAAPGALSVRGPSPARVPPPPYQPPPLYGGSSADAGGGGFTVNPLAAMAAAAPVPPPPLHQAPQSYQPPPYQPPNLMDFTLPIPPPAAEGTAYAYEPPTPSLIPHVPAVPPPPHAAAGVAGTASALAGLNLAGSYHQQQQQQQQQAASWGQLPPPPPAAPDLI</sequence>
<accession>A0A2K3D1C9</accession>
<evidence type="ECO:0000256" key="2">
    <source>
        <dbReference type="ARBA" id="ARBA00022490"/>
    </source>
</evidence>
<dbReference type="CDD" id="cd21502">
    <property type="entry name" value="vWA_BABAM1"/>
    <property type="match status" value="1"/>
</dbReference>
<name>A0A2K3D1C9_CHLRE</name>
<dbReference type="InterPro" id="IPR026126">
    <property type="entry name" value="BABAM1"/>
</dbReference>
<evidence type="ECO:0000256" key="4">
    <source>
        <dbReference type="ARBA" id="ARBA00023204"/>
    </source>
</evidence>
<evidence type="ECO:0000256" key="6">
    <source>
        <dbReference type="SAM" id="MobiDB-lite"/>
    </source>
</evidence>
<feature type="region of interest" description="Disordered" evidence="6">
    <location>
        <begin position="234"/>
        <end position="270"/>
    </location>
</feature>
<evidence type="ECO:0000313" key="7">
    <source>
        <dbReference type="EMBL" id="PNW74344.1"/>
    </source>
</evidence>
<reference evidence="7 8" key="1">
    <citation type="journal article" date="2007" name="Science">
        <title>The Chlamydomonas genome reveals the evolution of key animal and plant functions.</title>
        <authorList>
            <person name="Merchant S.S."/>
            <person name="Prochnik S.E."/>
            <person name="Vallon O."/>
            <person name="Harris E.H."/>
            <person name="Karpowicz S.J."/>
            <person name="Witman G.B."/>
            <person name="Terry A."/>
            <person name="Salamov A."/>
            <person name="Fritz-Laylin L.K."/>
            <person name="Marechal-Drouard L."/>
            <person name="Marshall W.F."/>
            <person name="Qu L.H."/>
            <person name="Nelson D.R."/>
            <person name="Sanderfoot A.A."/>
            <person name="Spalding M.H."/>
            <person name="Kapitonov V.V."/>
            <person name="Ren Q."/>
            <person name="Ferris P."/>
            <person name="Lindquist E."/>
            <person name="Shapiro H."/>
            <person name="Lucas S.M."/>
            <person name="Grimwood J."/>
            <person name="Schmutz J."/>
            <person name="Cardol P."/>
            <person name="Cerutti H."/>
            <person name="Chanfreau G."/>
            <person name="Chen C.L."/>
            <person name="Cognat V."/>
            <person name="Croft M.T."/>
            <person name="Dent R."/>
            <person name="Dutcher S."/>
            <person name="Fernandez E."/>
            <person name="Fukuzawa H."/>
            <person name="Gonzalez-Ballester D."/>
            <person name="Gonzalez-Halphen D."/>
            <person name="Hallmann A."/>
            <person name="Hanikenne M."/>
            <person name="Hippler M."/>
            <person name="Inwood W."/>
            <person name="Jabbari K."/>
            <person name="Kalanon M."/>
            <person name="Kuras R."/>
            <person name="Lefebvre P.A."/>
            <person name="Lemaire S.D."/>
            <person name="Lobanov A.V."/>
            <person name="Lohr M."/>
            <person name="Manuell A."/>
            <person name="Meier I."/>
            <person name="Mets L."/>
            <person name="Mittag M."/>
            <person name="Mittelmeier T."/>
            <person name="Moroney J.V."/>
            <person name="Moseley J."/>
            <person name="Napoli C."/>
            <person name="Nedelcu A.M."/>
            <person name="Niyogi K."/>
            <person name="Novoselov S.V."/>
            <person name="Paulsen I.T."/>
            <person name="Pazour G."/>
            <person name="Purton S."/>
            <person name="Ral J.P."/>
            <person name="Riano-Pachon D.M."/>
            <person name="Riekhof W."/>
            <person name="Rymarquis L."/>
            <person name="Schroda M."/>
            <person name="Stern D."/>
            <person name="Umen J."/>
            <person name="Willows R."/>
            <person name="Wilson N."/>
            <person name="Zimmer S.L."/>
            <person name="Allmer J."/>
            <person name="Balk J."/>
            <person name="Bisova K."/>
            <person name="Chen C.J."/>
            <person name="Elias M."/>
            <person name="Gendler K."/>
            <person name="Hauser C."/>
            <person name="Lamb M.R."/>
            <person name="Ledford H."/>
            <person name="Long J.C."/>
            <person name="Minagawa J."/>
            <person name="Page M.D."/>
            <person name="Pan J."/>
            <person name="Pootakham W."/>
            <person name="Roje S."/>
            <person name="Rose A."/>
            <person name="Stahlberg E."/>
            <person name="Terauchi A.M."/>
            <person name="Yang P."/>
            <person name="Ball S."/>
            <person name="Bowler C."/>
            <person name="Dieckmann C.L."/>
            <person name="Gladyshev V.N."/>
            <person name="Green P."/>
            <person name="Jorgensen R."/>
            <person name="Mayfield S."/>
            <person name="Mueller-Roeber B."/>
            <person name="Rajamani S."/>
            <person name="Sayre R.T."/>
            <person name="Brokstein P."/>
            <person name="Dubchak I."/>
            <person name="Goodstein D."/>
            <person name="Hornick L."/>
            <person name="Huang Y.W."/>
            <person name="Jhaveri J."/>
            <person name="Luo Y."/>
            <person name="Martinez D."/>
            <person name="Ngau W.C."/>
            <person name="Otillar B."/>
            <person name="Poliakov A."/>
            <person name="Porter A."/>
            <person name="Szajkowski L."/>
            <person name="Werner G."/>
            <person name="Zhou K."/>
            <person name="Grigoriev I.V."/>
            <person name="Rokhsar D.S."/>
            <person name="Grossman A.R."/>
        </authorList>
    </citation>
    <scope>NUCLEOTIDE SEQUENCE [LARGE SCALE GENOMIC DNA]</scope>
    <source>
        <strain evidence="8">CC-503</strain>
    </source>
</reference>
<dbReference type="EMBL" id="CM008974">
    <property type="protein sequence ID" value="PNW74344.1"/>
    <property type="molecule type" value="Genomic_DNA"/>
</dbReference>
<dbReference type="PANTHER" id="PTHR15660">
    <property type="entry name" value="BRISC AND BRCA1-A COMPLEX MEMBER 1"/>
    <property type="match status" value="1"/>
</dbReference>
<dbReference type="AlphaFoldDB" id="A0A2K3D1C9"/>
<evidence type="ECO:0000256" key="3">
    <source>
        <dbReference type="ARBA" id="ARBA00022763"/>
    </source>
</evidence>
<dbReference type="Proteomes" id="UP000006906">
    <property type="component" value="Chromosome 13"/>
</dbReference>
<evidence type="ECO:0000313" key="8">
    <source>
        <dbReference type="Proteomes" id="UP000006906"/>
    </source>
</evidence>
<feature type="region of interest" description="Disordered" evidence="6">
    <location>
        <begin position="427"/>
        <end position="457"/>
    </location>
</feature>
<feature type="compositionally biased region" description="Pro residues" evidence="6">
    <location>
        <begin position="309"/>
        <end position="321"/>
    </location>
</feature>
<feature type="compositionally biased region" description="Low complexity" evidence="6">
    <location>
        <begin position="256"/>
        <end position="270"/>
    </location>
</feature>
<dbReference type="GO" id="GO:0045739">
    <property type="term" value="P:positive regulation of DNA repair"/>
    <property type="evidence" value="ECO:0007669"/>
    <property type="project" value="InterPro"/>
</dbReference>
<evidence type="ECO:0000256" key="1">
    <source>
        <dbReference type="ARBA" id="ARBA00004123"/>
    </source>
</evidence>
<feature type="compositionally biased region" description="Pro residues" evidence="6">
    <location>
        <begin position="446"/>
        <end position="457"/>
    </location>
</feature>
<keyword evidence="8" id="KW-1185">Reference proteome</keyword>
<dbReference type="GO" id="GO:0070552">
    <property type="term" value="C:BRISC complex"/>
    <property type="evidence" value="ECO:0007669"/>
    <property type="project" value="InterPro"/>
</dbReference>
<protein>
    <recommendedName>
        <fullName evidence="9">BRISC and BRCA1-A complex member 1</fullName>
    </recommendedName>
</protein>
<feature type="compositionally biased region" description="Low complexity" evidence="6">
    <location>
        <begin position="427"/>
        <end position="439"/>
    </location>
</feature>
<dbReference type="GeneID" id="5724679"/>